<reference evidence="4 5" key="1">
    <citation type="submission" date="2018-10" db="EMBL/GenBank/DDBJ databases">
        <authorList>
            <person name="Li J."/>
        </authorList>
    </citation>
    <scope>NUCLEOTIDE SEQUENCE [LARGE SCALE GENOMIC DNA]</scope>
    <source>
        <strain evidence="4 5">IF 016277</strain>
    </source>
</reference>
<comment type="caution">
    <text evidence="4">The sequence shown here is derived from an EMBL/GenBank/DDBJ whole genome shotgun (WGS) entry which is preliminary data.</text>
</comment>
<feature type="transmembrane region" description="Helical" evidence="3">
    <location>
        <begin position="48"/>
        <end position="76"/>
    </location>
</feature>
<name>A0A3L7AC17_9MICO</name>
<keyword evidence="3" id="KW-0812">Transmembrane</keyword>
<dbReference type="InterPro" id="IPR005133">
    <property type="entry name" value="PhaG_MnhG_YufB"/>
</dbReference>
<protein>
    <submittedName>
        <fullName evidence="4">Sodium:proton antiporter</fullName>
    </submittedName>
</protein>
<evidence type="ECO:0000313" key="4">
    <source>
        <dbReference type="EMBL" id="RLP77350.1"/>
    </source>
</evidence>
<dbReference type="PANTHER" id="PTHR34703:SF1">
    <property type="entry name" value="ANTIPORTER SUBUNIT MNHG2-RELATED"/>
    <property type="match status" value="1"/>
</dbReference>
<proteinExistence type="inferred from homology"/>
<evidence type="ECO:0000256" key="2">
    <source>
        <dbReference type="SAM" id="MobiDB-lite"/>
    </source>
</evidence>
<dbReference type="AlphaFoldDB" id="A0A3L7AC17"/>
<dbReference type="Pfam" id="PF03334">
    <property type="entry name" value="PhaG_MnhG_YufB"/>
    <property type="match status" value="1"/>
</dbReference>
<comment type="similarity">
    <text evidence="1">Belongs to the CPA3 antiporters (TC 2.A.63) subunit G family.</text>
</comment>
<dbReference type="NCBIfam" id="TIGR01300">
    <property type="entry name" value="CPA3_mnhG_phaG"/>
    <property type="match status" value="1"/>
</dbReference>
<keyword evidence="5" id="KW-1185">Reference proteome</keyword>
<dbReference type="GO" id="GO:0015385">
    <property type="term" value="F:sodium:proton antiporter activity"/>
    <property type="evidence" value="ECO:0007669"/>
    <property type="project" value="TreeGrafter"/>
</dbReference>
<sequence length="159" mass="17099">MTGEWWRDALTIALVFAAALLCLAAGVGLLRFSDVLARLHAATKPQVLGVILVVTDVIISTPTIGTITLGFSIILFQALTAPISAHMVGRAAYRTGKFRSDVLIRDELRGRNHLLGLDYPDPEDYVSGNTAATQVVQEASVEHDPVVPNHEQTPGDTAR</sequence>
<feature type="compositionally biased region" description="Polar residues" evidence="2">
    <location>
        <begin position="150"/>
        <end position="159"/>
    </location>
</feature>
<dbReference type="OrthoDB" id="3214257at2"/>
<dbReference type="Proteomes" id="UP000272503">
    <property type="component" value="Unassembled WGS sequence"/>
</dbReference>
<gene>
    <name evidence="4" type="ORF">D9V32_02545</name>
</gene>
<evidence type="ECO:0000256" key="3">
    <source>
        <dbReference type="SAM" id="Phobius"/>
    </source>
</evidence>
<accession>A0A3L7AC17</accession>
<dbReference type="PANTHER" id="PTHR34703">
    <property type="entry name" value="ANTIPORTER SUBUNIT MNHG2-RELATED"/>
    <property type="match status" value="1"/>
</dbReference>
<evidence type="ECO:0000313" key="5">
    <source>
        <dbReference type="Proteomes" id="UP000272503"/>
    </source>
</evidence>
<evidence type="ECO:0000256" key="1">
    <source>
        <dbReference type="ARBA" id="ARBA00008404"/>
    </source>
</evidence>
<dbReference type="EMBL" id="RCUX01000002">
    <property type="protein sequence ID" value="RLP77350.1"/>
    <property type="molecule type" value="Genomic_DNA"/>
</dbReference>
<keyword evidence="3" id="KW-0472">Membrane</keyword>
<feature type="region of interest" description="Disordered" evidence="2">
    <location>
        <begin position="139"/>
        <end position="159"/>
    </location>
</feature>
<keyword evidence="3" id="KW-1133">Transmembrane helix</keyword>
<dbReference type="RefSeq" id="WP_121647334.1">
    <property type="nucleotide sequence ID" value="NZ_RCUX01000002.1"/>
</dbReference>
<organism evidence="4 5">
    <name type="scientific">Mycetocola tolaasinivorans</name>
    <dbReference type="NCBI Taxonomy" id="76635"/>
    <lineage>
        <taxon>Bacteria</taxon>
        <taxon>Bacillati</taxon>
        <taxon>Actinomycetota</taxon>
        <taxon>Actinomycetes</taxon>
        <taxon>Micrococcales</taxon>
        <taxon>Microbacteriaceae</taxon>
        <taxon>Mycetocola</taxon>
    </lineage>
</organism>